<evidence type="ECO:0000313" key="2">
    <source>
        <dbReference type="Proteomes" id="UP000018747"/>
    </source>
</evidence>
<name>V6I982_9LEPT</name>
<sequence>MEIISKTKYHDVTLAQVEEAVKKSGYVQYKIDEDMYIR</sequence>
<protein>
    <submittedName>
        <fullName evidence="1">Uncharacterized protein</fullName>
    </submittedName>
</protein>
<accession>V6I982</accession>
<gene>
    <name evidence="1" type="ORF">LEP1GSC062_4406</name>
</gene>
<dbReference type="STRING" id="100053.GCA_002009845_02346"/>
<dbReference type="EMBL" id="AHMT02000012">
    <property type="protein sequence ID" value="EQA64059.1"/>
    <property type="molecule type" value="Genomic_DNA"/>
</dbReference>
<keyword evidence="2" id="KW-1185">Reference proteome</keyword>
<proteinExistence type="predicted"/>
<organism evidence="1 2">
    <name type="scientific">Leptospira alexanderi serovar Manhao 3 str. L 60</name>
    <dbReference type="NCBI Taxonomy" id="1049759"/>
    <lineage>
        <taxon>Bacteria</taxon>
        <taxon>Pseudomonadati</taxon>
        <taxon>Spirochaetota</taxon>
        <taxon>Spirochaetia</taxon>
        <taxon>Leptospirales</taxon>
        <taxon>Leptospiraceae</taxon>
        <taxon>Leptospira</taxon>
    </lineage>
</organism>
<reference evidence="1" key="1">
    <citation type="submission" date="2013-05" db="EMBL/GenBank/DDBJ databases">
        <authorList>
            <person name="Harkins D.M."/>
            <person name="Durkin A.S."/>
            <person name="Brinkac L.M."/>
            <person name="Haft D.H."/>
            <person name="Selengut J.D."/>
            <person name="Sanka R."/>
            <person name="DePew J."/>
            <person name="Purushe J."/>
            <person name="Hartskeerl R.A."/>
            <person name="Ahmed A."/>
            <person name="van der Linden H."/>
            <person name="Goris M.G.A."/>
            <person name="Vinetz J.M."/>
            <person name="Sutton G.G."/>
            <person name="Nierman W.C."/>
            <person name="Fouts D.E."/>
        </authorList>
    </citation>
    <scope>NUCLEOTIDE SEQUENCE [LARGE SCALE GENOMIC DNA]</scope>
    <source>
        <strain evidence="1">L 60</strain>
    </source>
</reference>
<dbReference type="AlphaFoldDB" id="V6I982"/>
<comment type="caution">
    <text evidence="1">The sequence shown here is derived from an EMBL/GenBank/DDBJ whole genome shotgun (WGS) entry which is preliminary data.</text>
</comment>
<dbReference type="Proteomes" id="UP000018747">
    <property type="component" value="Unassembled WGS sequence"/>
</dbReference>
<evidence type="ECO:0000313" key="1">
    <source>
        <dbReference type="EMBL" id="EQA64059.1"/>
    </source>
</evidence>